<feature type="domain" description="DnaJ homologue subfamily C member 28 conserved" evidence="1">
    <location>
        <begin position="7"/>
        <end position="73"/>
    </location>
</feature>
<gene>
    <name evidence="2" type="ORF">I7822_14990</name>
</gene>
<sequence length="124" mass="14510">MDFFSIIAEDKIRKAIEDGEFDNLPGQGKPLQLEDLSHIPEDLRVAYKVLKNSNMLNDVDRLKEELMTIDDLLNTCKNSDESQRLKKKKHEKQVRLDALLNKRKVLDSPASAFYKDKLYNRFKK</sequence>
<dbReference type="InterPro" id="IPR052573">
    <property type="entry name" value="DnaJ_C_subfamily_28"/>
</dbReference>
<evidence type="ECO:0000259" key="1">
    <source>
        <dbReference type="Pfam" id="PF09350"/>
    </source>
</evidence>
<dbReference type="RefSeq" id="WP_207979568.1">
    <property type="nucleotide sequence ID" value="NZ_JAGDEL010000011.1"/>
</dbReference>
<dbReference type="EMBL" id="JAGDEL010000011">
    <property type="protein sequence ID" value="MBO1512961.1"/>
    <property type="molecule type" value="Genomic_DNA"/>
</dbReference>
<protein>
    <submittedName>
        <fullName evidence="2">DUF1992 domain-containing protein</fullName>
    </submittedName>
</protein>
<comment type="caution">
    <text evidence="2">The sequence shown here is derived from an EMBL/GenBank/DDBJ whole genome shotgun (WGS) entry which is preliminary data.</text>
</comment>
<proteinExistence type="predicted"/>
<dbReference type="InterPro" id="IPR018961">
    <property type="entry name" value="DnaJ_homolog_subfam-C_membr-28"/>
</dbReference>
<accession>A0ABS3N3R7</accession>
<keyword evidence="3" id="KW-1185">Reference proteome</keyword>
<dbReference type="Proteomes" id="UP000663981">
    <property type="component" value="Unassembled WGS sequence"/>
</dbReference>
<dbReference type="PANTHER" id="PTHR39158:SF1">
    <property type="entry name" value="DNAJ HOMOLOG SUBFAMILY C MEMBER 28"/>
    <property type="match status" value="1"/>
</dbReference>
<evidence type="ECO:0000313" key="2">
    <source>
        <dbReference type="EMBL" id="MBO1512961.1"/>
    </source>
</evidence>
<dbReference type="PANTHER" id="PTHR39158">
    <property type="entry name" value="OS08G0560600 PROTEIN"/>
    <property type="match status" value="1"/>
</dbReference>
<reference evidence="2 3" key="1">
    <citation type="submission" date="2021-03" db="EMBL/GenBank/DDBJ databases">
        <title>Whole genome sequence of Metabacillus bambusae BG109.</title>
        <authorList>
            <person name="Jeong J.W."/>
        </authorList>
    </citation>
    <scope>NUCLEOTIDE SEQUENCE [LARGE SCALE GENOMIC DNA]</scope>
    <source>
        <strain evidence="2 3">BG109</strain>
    </source>
</reference>
<name>A0ABS3N3R7_9BACI</name>
<evidence type="ECO:0000313" key="3">
    <source>
        <dbReference type="Proteomes" id="UP000663981"/>
    </source>
</evidence>
<organism evidence="2 3">
    <name type="scientific">Metabacillus bambusae</name>
    <dbReference type="NCBI Taxonomy" id="2795218"/>
    <lineage>
        <taxon>Bacteria</taxon>
        <taxon>Bacillati</taxon>
        <taxon>Bacillota</taxon>
        <taxon>Bacilli</taxon>
        <taxon>Bacillales</taxon>
        <taxon>Bacillaceae</taxon>
        <taxon>Metabacillus</taxon>
    </lineage>
</organism>
<dbReference type="Pfam" id="PF09350">
    <property type="entry name" value="DJC28_CD"/>
    <property type="match status" value="1"/>
</dbReference>